<comment type="cofactor">
    <cofactor evidence="1">
        <name>pyridoxal 5'-phosphate</name>
        <dbReference type="ChEBI" id="CHEBI:597326"/>
    </cofactor>
</comment>
<accession>A0A7C9TJ48</accession>
<comment type="similarity">
    <text evidence="2">Belongs to the Orn/Lys/Arg decarboxylase class-I family.</text>
</comment>
<name>A0A7C9TJ48_9BURK</name>
<protein>
    <submittedName>
        <fullName evidence="7">Aminotransferase class I/II-fold pyridoxal phosphate-dependent enzyme</fullName>
    </submittedName>
</protein>
<evidence type="ECO:0000256" key="2">
    <source>
        <dbReference type="ARBA" id="ARBA00010671"/>
    </source>
</evidence>
<comment type="caution">
    <text evidence="7">The sequence shown here is derived from an EMBL/GenBank/DDBJ whole genome shotgun (WGS) entry which is preliminary data.</text>
</comment>
<dbReference type="Gene3D" id="3.90.100.10">
    <property type="entry name" value="Orn/Lys/Arg decarboxylase, C-terminal domain"/>
    <property type="match status" value="1"/>
</dbReference>
<reference evidence="7 8" key="1">
    <citation type="submission" date="2020-02" db="EMBL/GenBank/DDBJ databases">
        <title>Ideonella bacterium strain TBM-1.</title>
        <authorList>
            <person name="Chen W.-M."/>
        </authorList>
    </citation>
    <scope>NUCLEOTIDE SEQUENCE [LARGE SCALE GENOMIC DNA]</scope>
    <source>
        <strain evidence="7 8">TBM-1</strain>
    </source>
</reference>
<dbReference type="InterPro" id="IPR015421">
    <property type="entry name" value="PyrdxlP-dep_Trfase_major"/>
</dbReference>
<proteinExistence type="inferred from homology"/>
<evidence type="ECO:0000313" key="7">
    <source>
        <dbReference type="EMBL" id="NDY91498.1"/>
    </source>
</evidence>
<evidence type="ECO:0000256" key="4">
    <source>
        <dbReference type="ARBA" id="ARBA00022898"/>
    </source>
</evidence>
<dbReference type="RefSeq" id="WP_163457356.1">
    <property type="nucleotide sequence ID" value="NZ_JAAGOH010000010.1"/>
</dbReference>
<gene>
    <name evidence="7" type="ORF">G3A44_09890</name>
</gene>
<evidence type="ECO:0000313" key="8">
    <source>
        <dbReference type="Proteomes" id="UP000484255"/>
    </source>
</evidence>
<dbReference type="Pfam" id="PF01276">
    <property type="entry name" value="OKR_DC_1"/>
    <property type="match status" value="1"/>
</dbReference>
<dbReference type="GO" id="GO:0016831">
    <property type="term" value="F:carboxy-lyase activity"/>
    <property type="evidence" value="ECO:0007669"/>
    <property type="project" value="UniProtKB-KW"/>
</dbReference>
<evidence type="ECO:0000256" key="5">
    <source>
        <dbReference type="ARBA" id="ARBA00023239"/>
    </source>
</evidence>
<dbReference type="PROSITE" id="PS00703">
    <property type="entry name" value="OKR_DC_1"/>
    <property type="match status" value="1"/>
</dbReference>
<feature type="domain" description="Orn/Lys/Arg decarboxylases family 1 pyridoxal-P attachment site" evidence="6">
    <location>
        <begin position="368"/>
        <end position="382"/>
    </location>
</feature>
<dbReference type="SUPFAM" id="SSF53383">
    <property type="entry name" value="PLP-dependent transferases"/>
    <property type="match status" value="1"/>
</dbReference>
<dbReference type="InterPro" id="IPR008286">
    <property type="entry name" value="Prn/Lys/Arg_de-COase_C"/>
</dbReference>
<dbReference type="CDD" id="cd00615">
    <property type="entry name" value="Orn_deC_like"/>
    <property type="match status" value="1"/>
</dbReference>
<dbReference type="InterPro" id="IPR015424">
    <property type="entry name" value="PyrdxlP-dep_Trfase"/>
</dbReference>
<dbReference type="Pfam" id="PF03711">
    <property type="entry name" value="OKR_DC_1_C"/>
    <property type="match status" value="1"/>
</dbReference>
<dbReference type="PANTHER" id="PTHR43277">
    <property type="entry name" value="ARGININE DECARBOXYLASE"/>
    <property type="match status" value="1"/>
</dbReference>
<sequence>MTAPLTRILVVSADPAWRQQVAAGLTEAAHRLAPHPFVLHPLPSAPGDEALRHALSPQAGEDLQGVLIDHGAGGDAAAGEQAVATAQRLTQARPELSLYMVLEDDAAKLLVERLASDAVDGYFFRDEADLAGWCRILAAEVAEKSATPFYDALRRYVAQAKDSWHTPGHGGGDSFKASPWVGDFHDFVGEELLRADLSVSVPALDSLMHPTGVIAQAQRLAAQAFGARKTYFATNGTSTSNKVIFQTLLTPGDTLLLDRNCHKSVHHGVILSGARPVYLDSSVNRRFGLFGPVPLATLRAAIAAHPEAKVLILTSCTYDGLRYDLRPIVQMAHAAGIKVIVDEAWYGHARFHPGLRPTALECGADYVTQSTHKVLSAFSQASMIHVNDPDFDEHLFRENFNMHTSTSPQYNLIASLDVARRQAVMEGFRLLDRSLQLAAELREKINATGAFRVLELAELLPEAVQGDGIRLDPTKLTIDLSASGWGADELREELISRFNIQVEKNTHNTLTLLLTIGTTRAKASRLFDAMLRLAKERRTPLSYGRMPEAPRFSRLACLPRDAFYERGERLPVLDDSGQPNPALNGRVCCDQIVPYPPGIPVLVPGQVIEPAVVAYLARLLQTQRSIELHGLCEADGELRLRVLREAELARLPALQTDA</sequence>
<dbReference type="Proteomes" id="UP000484255">
    <property type="component" value="Unassembled WGS sequence"/>
</dbReference>
<dbReference type="GO" id="GO:0008483">
    <property type="term" value="F:transaminase activity"/>
    <property type="evidence" value="ECO:0007669"/>
    <property type="project" value="UniProtKB-KW"/>
</dbReference>
<organism evidence="7 8">
    <name type="scientific">Ideonella livida</name>
    <dbReference type="NCBI Taxonomy" id="2707176"/>
    <lineage>
        <taxon>Bacteria</taxon>
        <taxon>Pseudomonadati</taxon>
        <taxon>Pseudomonadota</taxon>
        <taxon>Betaproteobacteria</taxon>
        <taxon>Burkholderiales</taxon>
        <taxon>Sphaerotilaceae</taxon>
        <taxon>Ideonella</taxon>
    </lineage>
</organism>
<dbReference type="InterPro" id="IPR000310">
    <property type="entry name" value="Orn/Lys/Arg_deCO2ase_major_dom"/>
</dbReference>
<evidence type="ECO:0000259" key="6">
    <source>
        <dbReference type="PROSITE" id="PS00703"/>
    </source>
</evidence>
<dbReference type="Gene3D" id="3.40.640.10">
    <property type="entry name" value="Type I PLP-dependent aspartate aminotransferase-like (Major domain)"/>
    <property type="match status" value="1"/>
</dbReference>
<keyword evidence="4" id="KW-0663">Pyridoxal phosphate</keyword>
<keyword evidence="7" id="KW-0032">Aminotransferase</keyword>
<keyword evidence="5" id="KW-0456">Lyase</keyword>
<evidence type="ECO:0000256" key="1">
    <source>
        <dbReference type="ARBA" id="ARBA00001933"/>
    </source>
</evidence>
<dbReference type="PANTHER" id="PTHR43277:SF4">
    <property type="entry name" value="ARGININE DECARBOXYLASE"/>
    <property type="match status" value="1"/>
</dbReference>
<dbReference type="EMBL" id="JAAGOH010000010">
    <property type="protein sequence ID" value="NDY91498.1"/>
    <property type="molecule type" value="Genomic_DNA"/>
</dbReference>
<evidence type="ECO:0000256" key="3">
    <source>
        <dbReference type="ARBA" id="ARBA00022793"/>
    </source>
</evidence>
<dbReference type="InterPro" id="IPR052357">
    <property type="entry name" value="Orn_Lys_Arg_decarboxylase-I"/>
</dbReference>
<keyword evidence="7" id="KW-0808">Transferase</keyword>
<keyword evidence="8" id="KW-1185">Reference proteome</keyword>
<dbReference type="InterPro" id="IPR036633">
    <property type="entry name" value="Prn/Lys/Arg_de-COase_C_sf"/>
</dbReference>
<dbReference type="AlphaFoldDB" id="A0A7C9TJ48"/>
<keyword evidence="3" id="KW-0210">Decarboxylase</keyword>
<dbReference type="SUPFAM" id="SSF55904">
    <property type="entry name" value="Ornithine decarboxylase C-terminal domain"/>
    <property type="match status" value="1"/>
</dbReference>